<feature type="domain" description="Plant heme peroxidase family profile" evidence="15">
    <location>
        <begin position="33"/>
        <end position="88"/>
    </location>
</feature>
<keyword evidence="17" id="KW-1185">Reference proteome</keyword>
<evidence type="ECO:0000256" key="12">
    <source>
        <dbReference type="PIRSR" id="PIRSR600823-4"/>
    </source>
</evidence>
<sequence length="106" mass="11432">MEAVRRTMATASAGCLLLALLLAQGATMFCMAELKVGFYGETCPGAEARVQKAVHDAFEKDYTVGPGLLGRLFFHDCFVRVCCTTTVLCCRLLAKTSVLCLCSILD</sequence>
<feature type="active site" description="Proton acceptor" evidence="10">
    <location>
        <position position="75"/>
    </location>
</feature>
<feature type="site" description="Transition state stabilizer" evidence="12">
    <location>
        <position position="71"/>
    </location>
</feature>
<comment type="cofactor">
    <cofactor evidence="2">
        <name>heme b</name>
        <dbReference type="ChEBI" id="CHEBI:60344"/>
    </cofactor>
</comment>
<dbReference type="GO" id="GO:0006979">
    <property type="term" value="P:response to oxidative stress"/>
    <property type="evidence" value="ECO:0007669"/>
    <property type="project" value="InterPro"/>
</dbReference>
<evidence type="ECO:0000256" key="5">
    <source>
        <dbReference type="ARBA" id="ARBA00022723"/>
    </source>
</evidence>
<evidence type="ECO:0000313" key="16">
    <source>
        <dbReference type="EMBL" id="MQL85498.1"/>
    </source>
</evidence>
<evidence type="ECO:0000256" key="10">
    <source>
        <dbReference type="PIRSR" id="PIRSR600823-1"/>
    </source>
</evidence>
<dbReference type="AlphaFoldDB" id="A0A843UPT8"/>
<feature type="disulfide bond" evidence="13">
    <location>
        <begin position="77"/>
        <end position="82"/>
    </location>
</feature>
<keyword evidence="6 11" id="KW-0106">Calcium</keyword>
<keyword evidence="3" id="KW-0575">Peroxidase</keyword>
<evidence type="ECO:0000256" key="13">
    <source>
        <dbReference type="PIRSR" id="PIRSR600823-5"/>
    </source>
</evidence>
<evidence type="ECO:0000256" key="7">
    <source>
        <dbReference type="ARBA" id="ARBA00023002"/>
    </source>
</evidence>
<evidence type="ECO:0000256" key="8">
    <source>
        <dbReference type="ARBA" id="ARBA00023004"/>
    </source>
</evidence>
<dbReference type="OrthoDB" id="691099at2759"/>
<dbReference type="PROSITE" id="PS50873">
    <property type="entry name" value="PEROXIDASE_4"/>
    <property type="match status" value="1"/>
</dbReference>
<dbReference type="Proteomes" id="UP000652761">
    <property type="component" value="Unassembled WGS sequence"/>
</dbReference>
<keyword evidence="13" id="KW-1015">Disulfide bond</keyword>
<evidence type="ECO:0000256" key="4">
    <source>
        <dbReference type="ARBA" id="ARBA00022617"/>
    </source>
</evidence>
<evidence type="ECO:0000313" key="17">
    <source>
        <dbReference type="Proteomes" id="UP000652761"/>
    </source>
</evidence>
<comment type="cofactor">
    <cofactor evidence="11">
        <name>Ca(2+)</name>
        <dbReference type="ChEBI" id="CHEBI:29108"/>
    </cofactor>
    <text evidence="11">Binds 2 calcium ions per subunit.</text>
</comment>
<evidence type="ECO:0000256" key="6">
    <source>
        <dbReference type="ARBA" id="ARBA00022837"/>
    </source>
</evidence>
<dbReference type="Gene3D" id="1.10.520.10">
    <property type="match status" value="1"/>
</dbReference>
<dbReference type="InterPro" id="IPR000823">
    <property type="entry name" value="Peroxidase_pln"/>
</dbReference>
<keyword evidence="7" id="KW-0560">Oxidoreductase</keyword>
<dbReference type="InterPro" id="IPR002016">
    <property type="entry name" value="Haem_peroxidase"/>
</dbReference>
<gene>
    <name evidence="16" type="ORF">Taro_018007</name>
</gene>
<evidence type="ECO:0000256" key="14">
    <source>
        <dbReference type="SAM" id="SignalP"/>
    </source>
</evidence>
<name>A0A843UPT8_COLES</name>
<evidence type="ECO:0000256" key="2">
    <source>
        <dbReference type="ARBA" id="ARBA00001970"/>
    </source>
</evidence>
<dbReference type="GO" id="GO:0042744">
    <property type="term" value="P:hydrogen peroxide catabolic process"/>
    <property type="evidence" value="ECO:0007669"/>
    <property type="project" value="UniProtKB-KW"/>
</dbReference>
<evidence type="ECO:0000259" key="15">
    <source>
        <dbReference type="PROSITE" id="PS50873"/>
    </source>
</evidence>
<organism evidence="16 17">
    <name type="scientific">Colocasia esculenta</name>
    <name type="common">Wild taro</name>
    <name type="synonym">Arum esculentum</name>
    <dbReference type="NCBI Taxonomy" id="4460"/>
    <lineage>
        <taxon>Eukaryota</taxon>
        <taxon>Viridiplantae</taxon>
        <taxon>Streptophyta</taxon>
        <taxon>Embryophyta</taxon>
        <taxon>Tracheophyta</taxon>
        <taxon>Spermatophyta</taxon>
        <taxon>Magnoliopsida</taxon>
        <taxon>Liliopsida</taxon>
        <taxon>Araceae</taxon>
        <taxon>Aroideae</taxon>
        <taxon>Colocasieae</taxon>
        <taxon>Colocasia</taxon>
    </lineage>
</organism>
<keyword evidence="5 11" id="KW-0479">Metal-binding</keyword>
<evidence type="ECO:0000256" key="9">
    <source>
        <dbReference type="ARBA" id="ARBA00023324"/>
    </source>
</evidence>
<feature type="chain" id="PRO_5032715877" description="Plant heme peroxidase family profile domain-containing protein" evidence="14">
    <location>
        <begin position="26"/>
        <end position="106"/>
    </location>
</feature>
<feature type="signal peptide" evidence="14">
    <location>
        <begin position="1"/>
        <end position="25"/>
    </location>
</feature>
<dbReference type="GO" id="GO:0140825">
    <property type="term" value="F:lactoperoxidase activity"/>
    <property type="evidence" value="ECO:0007669"/>
    <property type="project" value="UniProtKB-EC"/>
</dbReference>
<dbReference type="GO" id="GO:0046872">
    <property type="term" value="F:metal ion binding"/>
    <property type="evidence" value="ECO:0007669"/>
    <property type="project" value="UniProtKB-KW"/>
</dbReference>
<evidence type="ECO:0000256" key="3">
    <source>
        <dbReference type="ARBA" id="ARBA00022559"/>
    </source>
</evidence>
<reference evidence="16" key="1">
    <citation type="submission" date="2017-07" db="EMBL/GenBank/DDBJ databases">
        <title>Taro Niue Genome Assembly and Annotation.</title>
        <authorList>
            <person name="Atibalentja N."/>
            <person name="Keating K."/>
            <person name="Fields C.J."/>
        </authorList>
    </citation>
    <scope>NUCLEOTIDE SEQUENCE</scope>
    <source>
        <strain evidence="16">Niue_2</strain>
        <tissue evidence="16">Leaf</tissue>
    </source>
</reference>
<accession>A0A843UPT8</accession>
<dbReference type="GO" id="GO:0020037">
    <property type="term" value="F:heme binding"/>
    <property type="evidence" value="ECO:0007669"/>
    <property type="project" value="InterPro"/>
</dbReference>
<comment type="caution">
    <text evidence="16">The sequence shown here is derived from an EMBL/GenBank/DDBJ whole genome shotgun (WGS) entry which is preliminary data.</text>
</comment>
<comment type="catalytic activity">
    <reaction evidence="1">
        <text>2 a phenolic donor + H2O2 = 2 a phenolic radical donor + 2 H2O</text>
        <dbReference type="Rhea" id="RHEA:56136"/>
        <dbReference type="ChEBI" id="CHEBI:15377"/>
        <dbReference type="ChEBI" id="CHEBI:16240"/>
        <dbReference type="ChEBI" id="CHEBI:139520"/>
        <dbReference type="ChEBI" id="CHEBI:139521"/>
        <dbReference type="EC" id="1.11.1.7"/>
    </reaction>
</comment>
<keyword evidence="9" id="KW-0376">Hydrogen peroxide</keyword>
<evidence type="ECO:0000256" key="11">
    <source>
        <dbReference type="PIRSR" id="PIRSR600823-3"/>
    </source>
</evidence>
<protein>
    <recommendedName>
        <fullName evidence="15">Plant heme peroxidase family profile domain-containing protein</fullName>
    </recommendedName>
</protein>
<dbReference type="InterPro" id="IPR010255">
    <property type="entry name" value="Haem_peroxidase_sf"/>
</dbReference>
<feature type="binding site" evidence="11">
    <location>
        <position position="76"/>
    </location>
    <ligand>
        <name>Ca(2+)</name>
        <dbReference type="ChEBI" id="CHEBI:29108"/>
        <label>1</label>
    </ligand>
</feature>
<proteinExistence type="predicted"/>
<feature type="binding site" evidence="11">
    <location>
        <position position="79"/>
    </location>
    <ligand>
        <name>Ca(2+)</name>
        <dbReference type="ChEBI" id="CHEBI:29108"/>
        <label>1</label>
    </ligand>
</feature>
<keyword evidence="4" id="KW-0349">Heme</keyword>
<dbReference type="EMBL" id="NMUH01000831">
    <property type="protein sequence ID" value="MQL85498.1"/>
    <property type="molecule type" value="Genomic_DNA"/>
</dbReference>
<dbReference type="SUPFAM" id="SSF48113">
    <property type="entry name" value="Heme-dependent peroxidases"/>
    <property type="match status" value="1"/>
</dbReference>
<evidence type="ECO:0000256" key="1">
    <source>
        <dbReference type="ARBA" id="ARBA00000189"/>
    </source>
</evidence>
<keyword evidence="14" id="KW-0732">Signal</keyword>
<keyword evidence="8" id="KW-0408">Iron</keyword>
<dbReference type="PANTHER" id="PTHR31235">
    <property type="entry name" value="PEROXIDASE 25-RELATED"/>
    <property type="match status" value="1"/>
</dbReference>